<dbReference type="GO" id="GO:0005886">
    <property type="term" value="C:plasma membrane"/>
    <property type="evidence" value="ECO:0007669"/>
    <property type="project" value="UniProtKB-SubCell"/>
</dbReference>
<feature type="transmembrane region" description="Helical" evidence="8">
    <location>
        <begin position="253"/>
        <end position="271"/>
    </location>
</feature>
<protein>
    <submittedName>
        <fullName evidence="10">NADH dehydrogenase subunit</fullName>
    </submittedName>
</protein>
<sequence>MVFSADFLSFYIFWEIMSWSTYLLISYKGGKAVDAGLKYIVMSVVGSIAMLFAIVTLYAFYGTLKFSSLVSLLQSASPGYILFLLIMFVIGFGIKNAIWPLHTWLPDAHSEAVSPFSAVLSGILVRMGVYGFVLVMYGIAGLNLLHKLGYGILNFNYIFCWIGAISIIIGTFIALLQDDDKRLLAWHAIGQGGYMILGISFGTTLGIAGGIFHTLNHCIYIALLFLVTGAVEYRTGGVRDLNQLGGLIKKMPVTFIGGLAGISGLIGVPLTNGFVSKWLIYKTLVLEAHPFLAFIALIGTWGTILSVYKFLHNIFLGQLPEKYKDIKEAPWTMQLPMILLTVAIVLFGILPGIPLKVISEIEKSFGIGSLSIHIFGIPKEIGELNMINILAAVVVATVFIYFVFSLSTKSKKVDQYDSYAAGSFVPKDRYQYSVRFYDQLYRIIEPYLHDVVDDFYCWLVEKSKSFFQIIRQIYTGNVNTYALYILLFLAFLIFVKLGWGLW</sequence>
<organism evidence="10 11">
    <name type="scientific">Aerophobetes bacterium</name>
    <dbReference type="NCBI Taxonomy" id="2030807"/>
    <lineage>
        <taxon>Bacteria</taxon>
        <taxon>Candidatus Aerophobota</taxon>
    </lineage>
</organism>
<feature type="transmembrane region" description="Helical" evidence="8">
    <location>
        <begin position="152"/>
        <end position="176"/>
    </location>
</feature>
<dbReference type="EMBL" id="QMQA01000103">
    <property type="protein sequence ID" value="RLE13317.1"/>
    <property type="molecule type" value="Genomic_DNA"/>
</dbReference>
<keyword evidence="6 8" id="KW-0472">Membrane</keyword>
<feature type="transmembrane region" description="Helical" evidence="8">
    <location>
        <begin position="39"/>
        <end position="60"/>
    </location>
</feature>
<comment type="caution">
    <text evidence="10">The sequence shown here is derived from an EMBL/GenBank/DDBJ whole genome shotgun (WGS) entry which is preliminary data.</text>
</comment>
<dbReference type="PANTHER" id="PTHR42682:SF4">
    <property type="entry name" value="NADH-UBIQUINONE_PLASTOQUINONE"/>
    <property type="match status" value="1"/>
</dbReference>
<dbReference type="PANTHER" id="PTHR42682">
    <property type="entry name" value="HYDROGENASE-4 COMPONENT F"/>
    <property type="match status" value="1"/>
</dbReference>
<feature type="transmembrane region" description="Helical" evidence="8">
    <location>
        <begin position="331"/>
        <end position="350"/>
    </location>
</feature>
<reference evidence="10 11" key="1">
    <citation type="submission" date="2018-06" db="EMBL/GenBank/DDBJ databases">
        <title>Extensive metabolic versatility and redundancy in microbially diverse, dynamic hydrothermal sediments.</title>
        <authorList>
            <person name="Dombrowski N."/>
            <person name="Teske A."/>
            <person name="Baker B.J."/>
        </authorList>
    </citation>
    <scope>NUCLEOTIDE SEQUENCE [LARGE SCALE GENOMIC DNA]</scope>
    <source>
        <strain evidence="10">B3_G15</strain>
    </source>
</reference>
<keyword evidence="5" id="KW-0560">Oxidoreductase</keyword>
<dbReference type="InterPro" id="IPR003918">
    <property type="entry name" value="NADH_UbQ_OxRdtase"/>
</dbReference>
<feature type="transmembrane region" description="Helical" evidence="8">
    <location>
        <begin position="80"/>
        <end position="98"/>
    </location>
</feature>
<feature type="transmembrane region" description="Helical" evidence="8">
    <location>
        <begin position="481"/>
        <end position="499"/>
    </location>
</feature>
<dbReference type="Pfam" id="PF00361">
    <property type="entry name" value="Proton_antipo_M"/>
    <property type="match status" value="1"/>
</dbReference>
<dbReference type="GO" id="GO:0016491">
    <property type="term" value="F:oxidoreductase activity"/>
    <property type="evidence" value="ECO:0007669"/>
    <property type="project" value="UniProtKB-KW"/>
</dbReference>
<dbReference type="Proteomes" id="UP000280417">
    <property type="component" value="Unassembled WGS sequence"/>
</dbReference>
<dbReference type="PRINTS" id="PR01437">
    <property type="entry name" value="NUOXDRDTASE4"/>
</dbReference>
<evidence type="ECO:0000256" key="4">
    <source>
        <dbReference type="ARBA" id="ARBA00022989"/>
    </source>
</evidence>
<accession>A0A662DFQ8</accession>
<feature type="domain" description="NADH:quinone oxidoreductase/Mrp antiporter transmembrane" evidence="9">
    <location>
        <begin position="4"/>
        <end position="300"/>
    </location>
</feature>
<keyword evidence="3 7" id="KW-0812">Transmembrane</keyword>
<feature type="transmembrane region" description="Helical" evidence="8">
    <location>
        <begin position="6"/>
        <end position="27"/>
    </location>
</feature>
<feature type="transmembrane region" description="Helical" evidence="8">
    <location>
        <begin position="386"/>
        <end position="404"/>
    </location>
</feature>
<evidence type="ECO:0000313" key="11">
    <source>
        <dbReference type="Proteomes" id="UP000280417"/>
    </source>
</evidence>
<dbReference type="InterPro" id="IPR052175">
    <property type="entry name" value="ComplexI-like_HydComp"/>
</dbReference>
<evidence type="ECO:0000256" key="5">
    <source>
        <dbReference type="ARBA" id="ARBA00023002"/>
    </source>
</evidence>
<comment type="subcellular location">
    <subcellularLocation>
        <location evidence="1">Cell membrane</location>
        <topology evidence="1">Multi-pass membrane protein</topology>
    </subcellularLocation>
    <subcellularLocation>
        <location evidence="7">Membrane</location>
        <topology evidence="7">Multi-pass membrane protein</topology>
    </subcellularLocation>
</comment>
<evidence type="ECO:0000256" key="3">
    <source>
        <dbReference type="ARBA" id="ARBA00022692"/>
    </source>
</evidence>
<evidence type="ECO:0000313" key="10">
    <source>
        <dbReference type="EMBL" id="RLE13317.1"/>
    </source>
</evidence>
<evidence type="ECO:0000259" key="9">
    <source>
        <dbReference type="Pfam" id="PF00361"/>
    </source>
</evidence>
<gene>
    <name evidence="10" type="ORF">DRJ04_04520</name>
</gene>
<feature type="transmembrane region" description="Helical" evidence="8">
    <location>
        <begin position="118"/>
        <end position="140"/>
    </location>
</feature>
<dbReference type="GO" id="GO:0008137">
    <property type="term" value="F:NADH dehydrogenase (ubiquinone) activity"/>
    <property type="evidence" value="ECO:0007669"/>
    <property type="project" value="InterPro"/>
</dbReference>
<name>A0A662DFQ8_UNCAE</name>
<proteinExistence type="predicted"/>
<feature type="transmembrane region" description="Helical" evidence="8">
    <location>
        <begin position="183"/>
        <end position="208"/>
    </location>
</feature>
<evidence type="ECO:0000256" key="6">
    <source>
        <dbReference type="ARBA" id="ARBA00023136"/>
    </source>
</evidence>
<keyword evidence="2" id="KW-1003">Cell membrane</keyword>
<dbReference type="GO" id="GO:0042773">
    <property type="term" value="P:ATP synthesis coupled electron transport"/>
    <property type="evidence" value="ECO:0007669"/>
    <property type="project" value="InterPro"/>
</dbReference>
<keyword evidence="4 8" id="KW-1133">Transmembrane helix</keyword>
<feature type="transmembrane region" description="Helical" evidence="8">
    <location>
        <begin position="291"/>
        <end position="311"/>
    </location>
</feature>
<evidence type="ECO:0000256" key="2">
    <source>
        <dbReference type="ARBA" id="ARBA00022475"/>
    </source>
</evidence>
<dbReference type="InterPro" id="IPR001750">
    <property type="entry name" value="ND/Mrp_TM"/>
</dbReference>
<evidence type="ECO:0000256" key="7">
    <source>
        <dbReference type="RuleBase" id="RU000320"/>
    </source>
</evidence>
<dbReference type="AlphaFoldDB" id="A0A662DFQ8"/>
<evidence type="ECO:0000256" key="8">
    <source>
        <dbReference type="SAM" id="Phobius"/>
    </source>
</evidence>
<evidence type="ECO:0000256" key="1">
    <source>
        <dbReference type="ARBA" id="ARBA00004651"/>
    </source>
</evidence>